<proteinExistence type="predicted"/>
<dbReference type="EMBL" id="JADCSA010000004">
    <property type="protein sequence ID" value="MBE7324042.1"/>
    <property type="molecule type" value="Genomic_DNA"/>
</dbReference>
<dbReference type="Pfam" id="PF16702">
    <property type="entry name" value="DUF5063"/>
    <property type="match status" value="1"/>
</dbReference>
<dbReference type="InterPro" id="IPR032025">
    <property type="entry name" value="DUF5063"/>
</dbReference>
<name>A0ABR9RR45_9ACTN</name>
<keyword evidence="2" id="KW-1185">Reference proteome</keyword>
<gene>
    <name evidence="1" type="ORF">IEQ44_05185</name>
</gene>
<reference evidence="1 2" key="1">
    <citation type="submission" date="2020-10" db="EMBL/GenBank/DDBJ databases">
        <title>Nocardioides sp. isolated from sludge.</title>
        <authorList>
            <person name="Zhang X."/>
        </authorList>
    </citation>
    <scope>NUCLEOTIDE SEQUENCE [LARGE SCALE GENOMIC DNA]</scope>
    <source>
        <strain evidence="1 2">Y6</strain>
    </source>
</reference>
<dbReference type="RefSeq" id="WP_193637381.1">
    <property type="nucleotide sequence ID" value="NZ_JADCSA010000004.1"/>
</dbReference>
<dbReference type="InterPro" id="IPR038312">
    <property type="entry name" value="DUF5063_sf"/>
</dbReference>
<dbReference type="Proteomes" id="UP000756387">
    <property type="component" value="Unassembled WGS sequence"/>
</dbReference>
<evidence type="ECO:0000313" key="2">
    <source>
        <dbReference type="Proteomes" id="UP000756387"/>
    </source>
</evidence>
<evidence type="ECO:0000313" key="1">
    <source>
        <dbReference type="EMBL" id="MBE7324042.1"/>
    </source>
</evidence>
<accession>A0ABR9RR45</accession>
<dbReference type="Gene3D" id="1.20.120.1550">
    <property type="entry name" value="Protein of unknown function DUF5063"/>
    <property type="match status" value="1"/>
</dbReference>
<protein>
    <submittedName>
        <fullName evidence="1">DUF5063 domain-containing protein</fullName>
    </submittedName>
</protein>
<sequence length="209" mass="22403">MTVDPEVGAGARPEPTVLDPDLAEFAAQIADHVESFLVAVNAVAREGDTGRAIPILLLEMAQISLTGARLGAQIDFRPKADHQPDVGMESDVDDLRRALAEALGPVNAYSYVLDPYDPEVATSLLSDDVASIATDLENGLRHWRRGDVVEALWWWQFSYVSSWGNLAGAALNALWSVVHHARLDVDDPVDAAAVAAADEILVQPAEAAD</sequence>
<organism evidence="1 2">
    <name type="scientific">Nocardioides malaquae</name>
    <dbReference type="NCBI Taxonomy" id="2773426"/>
    <lineage>
        <taxon>Bacteria</taxon>
        <taxon>Bacillati</taxon>
        <taxon>Actinomycetota</taxon>
        <taxon>Actinomycetes</taxon>
        <taxon>Propionibacteriales</taxon>
        <taxon>Nocardioidaceae</taxon>
        <taxon>Nocardioides</taxon>
    </lineage>
</organism>
<comment type="caution">
    <text evidence="1">The sequence shown here is derived from an EMBL/GenBank/DDBJ whole genome shotgun (WGS) entry which is preliminary data.</text>
</comment>